<protein>
    <submittedName>
        <fullName evidence="1">Uncharacterized protein</fullName>
    </submittedName>
</protein>
<evidence type="ECO:0000313" key="1">
    <source>
        <dbReference type="EMBL" id="MBU3854126.1"/>
    </source>
</evidence>
<dbReference type="EMBL" id="JAHLFU010000208">
    <property type="protein sequence ID" value="MBU3854126.1"/>
    <property type="molecule type" value="Genomic_DNA"/>
</dbReference>
<feature type="non-terminal residue" evidence="1">
    <location>
        <position position="1"/>
    </location>
</feature>
<accession>A0A9E2L6Y4</accession>
<organism evidence="1 2">
    <name type="scientific">Candidatus Paraprevotella stercoravium</name>
    <dbReference type="NCBI Taxonomy" id="2838725"/>
    <lineage>
        <taxon>Bacteria</taxon>
        <taxon>Pseudomonadati</taxon>
        <taxon>Bacteroidota</taxon>
        <taxon>Bacteroidia</taxon>
        <taxon>Bacteroidales</taxon>
        <taxon>Prevotellaceae</taxon>
        <taxon>Paraprevotella</taxon>
    </lineage>
</organism>
<reference evidence="1" key="1">
    <citation type="journal article" date="2021" name="PeerJ">
        <title>Extensive microbial diversity within the chicken gut microbiome revealed by metagenomics and culture.</title>
        <authorList>
            <person name="Gilroy R."/>
            <person name="Ravi A."/>
            <person name="Getino M."/>
            <person name="Pursley I."/>
            <person name="Horton D.L."/>
            <person name="Alikhan N.F."/>
            <person name="Baker D."/>
            <person name="Gharbi K."/>
            <person name="Hall N."/>
            <person name="Watson M."/>
            <person name="Adriaenssens E.M."/>
            <person name="Foster-Nyarko E."/>
            <person name="Jarju S."/>
            <person name="Secka A."/>
            <person name="Antonio M."/>
            <person name="Oren A."/>
            <person name="Chaudhuri R.R."/>
            <person name="La Ragione R."/>
            <person name="Hildebrand F."/>
            <person name="Pallen M.J."/>
        </authorList>
    </citation>
    <scope>NUCLEOTIDE SEQUENCE</scope>
    <source>
        <strain evidence="1">G3-2149</strain>
    </source>
</reference>
<name>A0A9E2L6Y4_9BACT</name>
<dbReference type="AlphaFoldDB" id="A0A9E2L6Y4"/>
<evidence type="ECO:0000313" key="2">
    <source>
        <dbReference type="Proteomes" id="UP000823865"/>
    </source>
</evidence>
<gene>
    <name evidence="1" type="ORF">H9789_10015</name>
</gene>
<dbReference type="Proteomes" id="UP000823865">
    <property type="component" value="Unassembled WGS sequence"/>
</dbReference>
<reference evidence="1" key="2">
    <citation type="submission" date="2021-04" db="EMBL/GenBank/DDBJ databases">
        <authorList>
            <person name="Gilroy R."/>
        </authorList>
    </citation>
    <scope>NUCLEOTIDE SEQUENCE</scope>
    <source>
        <strain evidence="1">G3-2149</strain>
    </source>
</reference>
<proteinExistence type="predicted"/>
<comment type="caution">
    <text evidence="1">The sequence shown here is derived from an EMBL/GenBank/DDBJ whole genome shotgun (WGS) entry which is preliminary data.</text>
</comment>
<sequence length="118" mass="12843">PQTRTIESDSAMIPQLIEVSIAYLEQNGISYTEFCQEQNDPRIAVIAMGIAEHFKGRGIVTTRGDLDDCVLTAVGIKEIGEGSVKKIAKQIGKAVLKKAIPYVGWGLFAVDLVYCLSK</sequence>